<feature type="compositionally biased region" description="Polar residues" evidence="1">
    <location>
        <begin position="68"/>
        <end position="81"/>
    </location>
</feature>
<proteinExistence type="predicted"/>
<evidence type="ECO:0000313" key="3">
    <source>
        <dbReference type="Proteomes" id="UP000297245"/>
    </source>
</evidence>
<dbReference type="Proteomes" id="UP000297245">
    <property type="component" value="Unassembled WGS sequence"/>
</dbReference>
<gene>
    <name evidence="2" type="ORF">K435DRAFT_855129</name>
</gene>
<organism evidence="2 3">
    <name type="scientific">Dendrothele bispora (strain CBS 962.96)</name>
    <dbReference type="NCBI Taxonomy" id="1314807"/>
    <lineage>
        <taxon>Eukaryota</taxon>
        <taxon>Fungi</taxon>
        <taxon>Dikarya</taxon>
        <taxon>Basidiomycota</taxon>
        <taxon>Agaricomycotina</taxon>
        <taxon>Agaricomycetes</taxon>
        <taxon>Agaricomycetidae</taxon>
        <taxon>Agaricales</taxon>
        <taxon>Agaricales incertae sedis</taxon>
        <taxon>Dendrothele</taxon>
    </lineage>
</organism>
<reference evidence="2 3" key="1">
    <citation type="journal article" date="2019" name="Nat. Ecol. Evol.">
        <title>Megaphylogeny resolves global patterns of mushroom evolution.</title>
        <authorList>
            <person name="Varga T."/>
            <person name="Krizsan K."/>
            <person name="Foldi C."/>
            <person name="Dima B."/>
            <person name="Sanchez-Garcia M."/>
            <person name="Sanchez-Ramirez S."/>
            <person name="Szollosi G.J."/>
            <person name="Szarkandi J.G."/>
            <person name="Papp V."/>
            <person name="Albert L."/>
            <person name="Andreopoulos W."/>
            <person name="Angelini C."/>
            <person name="Antonin V."/>
            <person name="Barry K.W."/>
            <person name="Bougher N.L."/>
            <person name="Buchanan P."/>
            <person name="Buyck B."/>
            <person name="Bense V."/>
            <person name="Catcheside P."/>
            <person name="Chovatia M."/>
            <person name="Cooper J."/>
            <person name="Damon W."/>
            <person name="Desjardin D."/>
            <person name="Finy P."/>
            <person name="Geml J."/>
            <person name="Haridas S."/>
            <person name="Hughes K."/>
            <person name="Justo A."/>
            <person name="Karasinski D."/>
            <person name="Kautmanova I."/>
            <person name="Kiss B."/>
            <person name="Kocsube S."/>
            <person name="Kotiranta H."/>
            <person name="LaButti K.M."/>
            <person name="Lechner B.E."/>
            <person name="Liimatainen K."/>
            <person name="Lipzen A."/>
            <person name="Lukacs Z."/>
            <person name="Mihaltcheva S."/>
            <person name="Morgado L.N."/>
            <person name="Niskanen T."/>
            <person name="Noordeloos M.E."/>
            <person name="Ohm R.A."/>
            <person name="Ortiz-Santana B."/>
            <person name="Ovrebo C."/>
            <person name="Racz N."/>
            <person name="Riley R."/>
            <person name="Savchenko A."/>
            <person name="Shiryaev A."/>
            <person name="Soop K."/>
            <person name="Spirin V."/>
            <person name="Szebenyi C."/>
            <person name="Tomsovsky M."/>
            <person name="Tulloss R.E."/>
            <person name="Uehling J."/>
            <person name="Grigoriev I.V."/>
            <person name="Vagvolgyi C."/>
            <person name="Papp T."/>
            <person name="Martin F.M."/>
            <person name="Miettinen O."/>
            <person name="Hibbett D.S."/>
            <person name="Nagy L.G."/>
        </authorList>
    </citation>
    <scope>NUCLEOTIDE SEQUENCE [LARGE SCALE GENOMIC DNA]</scope>
    <source>
        <strain evidence="2 3">CBS 962.96</strain>
    </source>
</reference>
<feature type="region of interest" description="Disordered" evidence="1">
    <location>
        <begin position="21"/>
        <end position="81"/>
    </location>
</feature>
<evidence type="ECO:0000313" key="2">
    <source>
        <dbReference type="EMBL" id="THV00025.1"/>
    </source>
</evidence>
<name>A0A4S8MBZ3_DENBC</name>
<dbReference type="EMBL" id="ML179110">
    <property type="protein sequence ID" value="THV00025.1"/>
    <property type="molecule type" value="Genomic_DNA"/>
</dbReference>
<evidence type="ECO:0000256" key="1">
    <source>
        <dbReference type="SAM" id="MobiDB-lite"/>
    </source>
</evidence>
<sequence>MAAEDLRIADARTVLVVPTAARWASDEDSSSPPPSTQILIQNTPNTPSVFRSPLLGPPTPLPTLEPTRQLSVPLSSQPVKT</sequence>
<dbReference type="AlphaFoldDB" id="A0A4S8MBZ3"/>
<feature type="compositionally biased region" description="Polar residues" evidence="1">
    <location>
        <begin position="36"/>
        <end position="49"/>
    </location>
</feature>
<protein>
    <submittedName>
        <fullName evidence="2">Uncharacterized protein</fullName>
    </submittedName>
</protein>
<accession>A0A4S8MBZ3</accession>
<keyword evidence="3" id="KW-1185">Reference proteome</keyword>